<dbReference type="Pfam" id="PF00528">
    <property type="entry name" value="BPD_transp_1"/>
    <property type="match status" value="1"/>
</dbReference>
<dbReference type="InterPro" id="IPR000515">
    <property type="entry name" value="MetI-like"/>
</dbReference>
<evidence type="ECO:0000256" key="8">
    <source>
        <dbReference type="RuleBase" id="RU363032"/>
    </source>
</evidence>
<evidence type="ECO:0000313" key="10">
    <source>
        <dbReference type="EMBL" id="MDX6042535.1"/>
    </source>
</evidence>
<feature type="transmembrane region" description="Helical" evidence="8">
    <location>
        <begin position="482"/>
        <end position="503"/>
    </location>
</feature>
<feature type="transmembrane region" description="Helical" evidence="8">
    <location>
        <begin position="92"/>
        <end position="111"/>
    </location>
</feature>
<feature type="transmembrane region" description="Helical" evidence="8">
    <location>
        <begin position="317"/>
        <end position="337"/>
    </location>
</feature>
<evidence type="ECO:0000313" key="11">
    <source>
        <dbReference type="Proteomes" id="UP001275664"/>
    </source>
</evidence>
<protein>
    <submittedName>
        <fullName evidence="10">ABC transporter permease subunit</fullName>
    </submittedName>
</protein>
<gene>
    <name evidence="10" type="ORF">SIK69_20295</name>
</gene>
<dbReference type="Proteomes" id="UP001275664">
    <property type="component" value="Unassembled WGS sequence"/>
</dbReference>
<comment type="similarity">
    <text evidence="8">Belongs to the binding-protein-dependent transport system permease family.</text>
</comment>
<evidence type="ECO:0000256" key="5">
    <source>
        <dbReference type="ARBA" id="ARBA00022692"/>
    </source>
</evidence>
<feature type="domain" description="ABC transmembrane type-1" evidence="9">
    <location>
        <begin position="315"/>
        <end position="504"/>
    </location>
</feature>
<evidence type="ECO:0000256" key="2">
    <source>
        <dbReference type="ARBA" id="ARBA00022448"/>
    </source>
</evidence>
<feature type="transmembrane region" description="Helical" evidence="8">
    <location>
        <begin position="428"/>
        <end position="449"/>
    </location>
</feature>
<feature type="transmembrane region" description="Helical" evidence="8">
    <location>
        <begin position="192"/>
        <end position="212"/>
    </location>
</feature>
<dbReference type="PROSITE" id="PS50928">
    <property type="entry name" value="ABC_TM1"/>
    <property type="match status" value="2"/>
</dbReference>
<keyword evidence="11" id="KW-1185">Reference proteome</keyword>
<evidence type="ECO:0000256" key="3">
    <source>
        <dbReference type="ARBA" id="ARBA00022475"/>
    </source>
</evidence>
<keyword evidence="3" id="KW-1003">Cell membrane</keyword>
<accession>A0ABU4QUQ2</accession>
<dbReference type="RefSeq" id="WP_319786921.1">
    <property type="nucleotide sequence ID" value="NZ_JAWXRD010000040.1"/>
</dbReference>
<dbReference type="SUPFAM" id="SSF161098">
    <property type="entry name" value="MetI-like"/>
    <property type="match status" value="2"/>
</dbReference>
<dbReference type="Gene3D" id="1.10.3720.10">
    <property type="entry name" value="MetI-like"/>
    <property type="match status" value="2"/>
</dbReference>
<comment type="subcellular location">
    <subcellularLocation>
        <location evidence="1">Cell inner membrane</location>
        <topology evidence="1">Multi-pass membrane protein</topology>
    </subcellularLocation>
    <subcellularLocation>
        <location evidence="8">Cell membrane</location>
        <topology evidence="8">Multi-pass membrane protein</topology>
    </subcellularLocation>
</comment>
<dbReference type="EMBL" id="JAWXRD010000040">
    <property type="protein sequence ID" value="MDX6042535.1"/>
    <property type="molecule type" value="Genomic_DNA"/>
</dbReference>
<feature type="transmembrane region" description="Helical" evidence="8">
    <location>
        <begin position="131"/>
        <end position="155"/>
    </location>
</feature>
<feature type="transmembrane region" description="Helical" evidence="8">
    <location>
        <begin position="232"/>
        <end position="260"/>
    </location>
</feature>
<keyword evidence="6 8" id="KW-1133">Transmembrane helix</keyword>
<feature type="transmembrane region" description="Helical" evidence="8">
    <location>
        <begin position="12"/>
        <end position="33"/>
    </location>
</feature>
<evidence type="ECO:0000256" key="4">
    <source>
        <dbReference type="ARBA" id="ARBA00022519"/>
    </source>
</evidence>
<feature type="domain" description="ABC transmembrane type-1" evidence="9">
    <location>
        <begin position="46"/>
        <end position="258"/>
    </location>
</feature>
<proteinExistence type="inferred from homology"/>
<dbReference type="PANTHER" id="PTHR30183:SF6">
    <property type="entry name" value="INNER MEMBRANE ABC TRANSPORTER PERMEASE PROTEIN YNJC"/>
    <property type="match status" value="1"/>
</dbReference>
<evidence type="ECO:0000256" key="1">
    <source>
        <dbReference type="ARBA" id="ARBA00004429"/>
    </source>
</evidence>
<keyword evidence="7 8" id="KW-0472">Membrane</keyword>
<sequence>MAAPLRYALTGLLWAAMGLIYLPLLPAAVQLLTPALTVANWQALFADTQLPQAALATLISTLLAMAGALGITCAVVAALWPSPAWQRLAGRLPLLLAVPHVAFATAALLLFAEGGWLFLQFPQLTPFIDRYGIGLGLTLAVKESVFLLWAVYALLGEKRLTEQSLTLRSLGYGRWQCLAWIVLPQLLPQLRIVLLATAAWTLSAVDVGLILGPGNPPTLAVLAWQWLSQGDALQQAMGSLACLLLLVMLAGLMLGAYLIWRGFRAWVPNVDGVRRPAPVAFPGHGLAWLLPLSGGICVGTLFLLADRSLANTDSINNSLWLALGSSLLSVMLGLLWLEFGPPRFGAWIWLPLVLPALPLAAGQYQLALLSWQDGEWRTVLWGHLLWVVPWTLFILRPAWRRLDPRLLTVARTLGWGRGRCFWQLKCPLLLRPILAALAVGFSVSIAQYLPTLWLGSGRITTLTTDAVALSSGGSTPMLATQALWQLLLPGVFFLLVALLLRAIGHFRQGLR</sequence>
<keyword evidence="2 8" id="KW-0813">Transport</keyword>
<organism evidence="10 11">
    <name type="scientific">Scandinavium lactucae</name>
    <dbReference type="NCBI Taxonomy" id="3095028"/>
    <lineage>
        <taxon>Bacteria</taxon>
        <taxon>Pseudomonadati</taxon>
        <taxon>Pseudomonadota</taxon>
        <taxon>Gammaproteobacteria</taxon>
        <taxon>Enterobacterales</taxon>
        <taxon>Enterobacteriaceae</taxon>
        <taxon>Scandinavium</taxon>
    </lineage>
</organism>
<feature type="transmembrane region" description="Helical" evidence="8">
    <location>
        <begin position="53"/>
        <end position="80"/>
    </location>
</feature>
<evidence type="ECO:0000259" key="9">
    <source>
        <dbReference type="PROSITE" id="PS50928"/>
    </source>
</evidence>
<keyword evidence="5 8" id="KW-0812">Transmembrane</keyword>
<reference evidence="10 11" key="1">
    <citation type="submission" date="2023-11" db="EMBL/GenBank/DDBJ databases">
        <title>Scandinavium wanjuensis sp. nov., isolated from lettuce South Korea.</title>
        <authorList>
            <person name="Park J."/>
            <person name="Park S."/>
            <person name="Oh K.K."/>
            <person name="Cho G.S."/>
            <person name="Franz C.M.A.P."/>
        </authorList>
    </citation>
    <scope>NUCLEOTIDE SEQUENCE [LARGE SCALE GENOMIC DNA]</scope>
    <source>
        <strain evidence="10 11">V105_6</strain>
    </source>
</reference>
<feature type="transmembrane region" description="Helical" evidence="8">
    <location>
        <begin position="281"/>
        <end position="305"/>
    </location>
</feature>
<dbReference type="CDD" id="cd06261">
    <property type="entry name" value="TM_PBP2"/>
    <property type="match status" value="2"/>
</dbReference>
<feature type="transmembrane region" description="Helical" evidence="8">
    <location>
        <begin position="344"/>
        <end position="366"/>
    </location>
</feature>
<evidence type="ECO:0000256" key="7">
    <source>
        <dbReference type="ARBA" id="ARBA00023136"/>
    </source>
</evidence>
<evidence type="ECO:0000256" key="6">
    <source>
        <dbReference type="ARBA" id="ARBA00022989"/>
    </source>
</evidence>
<comment type="caution">
    <text evidence="10">The sequence shown here is derived from an EMBL/GenBank/DDBJ whole genome shotgun (WGS) entry which is preliminary data.</text>
</comment>
<name>A0ABU4QUQ2_9ENTR</name>
<keyword evidence="4" id="KW-0997">Cell inner membrane</keyword>
<dbReference type="InterPro" id="IPR035906">
    <property type="entry name" value="MetI-like_sf"/>
</dbReference>
<feature type="transmembrane region" description="Helical" evidence="8">
    <location>
        <begin position="378"/>
        <end position="395"/>
    </location>
</feature>
<dbReference type="PANTHER" id="PTHR30183">
    <property type="entry name" value="MOLYBDENUM TRANSPORT SYSTEM PERMEASE PROTEIN MODB"/>
    <property type="match status" value="1"/>
</dbReference>